<dbReference type="InterPro" id="IPR042278">
    <property type="entry name" value="Mfa-like_1_N"/>
</dbReference>
<evidence type="ECO:0000313" key="2">
    <source>
        <dbReference type="Proteomes" id="UP000184192"/>
    </source>
</evidence>
<dbReference type="GeneID" id="92714074"/>
<accession>A0A1M6JVR1</accession>
<dbReference type="Proteomes" id="UP000184192">
    <property type="component" value="Unassembled WGS sequence"/>
</dbReference>
<sequence>MKKKSFIKRSTLPEASLCAEARSTVFRTATFRSATVFRSAAFCAAVFLLAGCGNDNESATADGNDSRIPLEVTGGISAQTRAADAAWAASDAIGIYMLKSGTTDIAESAANRRYTTAQGDGRFSADAGASIYYPIDGSKVDFLAYYPHSASGVADGKYALDLSDQRHLPAIDLMSASVSGKDKSAPGVAFNFHHLLTKLELVNTPGTGITASELEGMTVEITLQRTAASYDILFEALDVADATATLTLNTSADGKKSAAILFPNTETAVNPIVPAVNWCSR</sequence>
<proteinExistence type="predicted"/>
<evidence type="ECO:0000313" key="1">
    <source>
        <dbReference type="EMBL" id="SHJ50795.1"/>
    </source>
</evidence>
<reference evidence="2" key="1">
    <citation type="submission" date="2016-11" db="EMBL/GenBank/DDBJ databases">
        <authorList>
            <person name="Varghese N."/>
            <person name="Submissions S."/>
        </authorList>
    </citation>
    <scope>NUCLEOTIDE SEQUENCE [LARGE SCALE GENOMIC DNA]</scope>
    <source>
        <strain evidence="2">DSM 26884</strain>
    </source>
</reference>
<protein>
    <submittedName>
        <fullName evidence="1">Fimbrillin-like</fullName>
    </submittedName>
</protein>
<organism evidence="1 2">
    <name type="scientific">Bacteroides stercorirosoris</name>
    <dbReference type="NCBI Taxonomy" id="871324"/>
    <lineage>
        <taxon>Bacteria</taxon>
        <taxon>Pseudomonadati</taxon>
        <taxon>Bacteroidota</taxon>
        <taxon>Bacteroidia</taxon>
        <taxon>Bacteroidales</taxon>
        <taxon>Bacteroidaceae</taxon>
        <taxon>Bacteroides</taxon>
    </lineage>
</organism>
<keyword evidence="2" id="KW-1185">Reference proteome</keyword>
<dbReference type="EMBL" id="FQZN01000032">
    <property type="protein sequence ID" value="SHJ50795.1"/>
    <property type="molecule type" value="Genomic_DNA"/>
</dbReference>
<dbReference type="InterPro" id="IPR025049">
    <property type="entry name" value="Mfa-like_1"/>
</dbReference>
<dbReference type="eggNOG" id="ENOG50331SI">
    <property type="taxonomic scope" value="Bacteria"/>
</dbReference>
<gene>
    <name evidence="1" type="ORF">SAMN05444350_13241</name>
</gene>
<dbReference type="Pfam" id="PF13149">
    <property type="entry name" value="Mfa_like_1"/>
    <property type="match status" value="1"/>
</dbReference>
<dbReference type="RefSeq" id="WP_083595480.1">
    <property type="nucleotide sequence ID" value="NZ_FQZN01000032.1"/>
</dbReference>
<dbReference type="CDD" id="cd13120">
    <property type="entry name" value="BF2867_like_N"/>
    <property type="match status" value="1"/>
</dbReference>
<dbReference type="Gene3D" id="2.60.40.2630">
    <property type="match status" value="1"/>
</dbReference>
<dbReference type="Gene3D" id="2.60.40.2620">
    <property type="entry name" value="Fimbrillin-like"/>
    <property type="match status" value="1"/>
</dbReference>
<dbReference type="AlphaFoldDB" id="A0A1M6JVR1"/>
<name>A0A1M6JVR1_9BACE</name>